<dbReference type="AlphaFoldDB" id="X0VEI3"/>
<name>X0VEI3_9ZZZZ</name>
<keyword evidence="3" id="KW-0325">Glycoprotein</keyword>
<dbReference type="InterPro" id="IPR013517">
    <property type="entry name" value="FG-GAP"/>
</dbReference>
<dbReference type="Pfam" id="PF20009">
    <property type="entry name" value="GEVED"/>
    <property type="match status" value="1"/>
</dbReference>
<keyword evidence="1" id="KW-0732">Signal</keyword>
<reference evidence="6" key="1">
    <citation type="journal article" date="2014" name="Front. Microbiol.">
        <title>High frequency of phylogenetically diverse reductive dehalogenase-homologous genes in deep subseafloor sedimentary metagenomes.</title>
        <authorList>
            <person name="Kawai M."/>
            <person name="Futagami T."/>
            <person name="Toyoda A."/>
            <person name="Takaki Y."/>
            <person name="Nishi S."/>
            <person name="Hori S."/>
            <person name="Arai W."/>
            <person name="Tsubouchi T."/>
            <person name="Morono Y."/>
            <person name="Uchiyama I."/>
            <person name="Ito T."/>
            <person name="Fujiyama A."/>
            <person name="Inagaki F."/>
            <person name="Takami H."/>
        </authorList>
    </citation>
    <scope>NUCLEOTIDE SEQUENCE</scope>
    <source>
        <strain evidence="6">Expedition CK06-06</strain>
    </source>
</reference>
<dbReference type="PROSITE" id="PS51470">
    <property type="entry name" value="FG_GAP"/>
    <property type="match status" value="1"/>
</dbReference>
<dbReference type="InterPro" id="IPR028994">
    <property type="entry name" value="Integrin_alpha_N"/>
</dbReference>
<feature type="non-terminal residue" evidence="6">
    <location>
        <position position="262"/>
    </location>
</feature>
<dbReference type="Gene3D" id="2.130.10.130">
    <property type="entry name" value="Integrin alpha, N-terminal"/>
    <property type="match status" value="1"/>
</dbReference>
<organism evidence="6">
    <name type="scientific">marine sediment metagenome</name>
    <dbReference type="NCBI Taxonomy" id="412755"/>
    <lineage>
        <taxon>unclassified sequences</taxon>
        <taxon>metagenomes</taxon>
        <taxon>ecological metagenomes</taxon>
    </lineage>
</organism>
<dbReference type="SMART" id="SM00191">
    <property type="entry name" value="Int_alpha"/>
    <property type="match status" value="1"/>
</dbReference>
<feature type="non-terminal residue" evidence="6">
    <location>
        <position position="1"/>
    </location>
</feature>
<dbReference type="Pfam" id="PF01839">
    <property type="entry name" value="FG-GAP"/>
    <property type="match status" value="1"/>
</dbReference>
<evidence type="ECO:0000256" key="4">
    <source>
        <dbReference type="SAM" id="MobiDB-lite"/>
    </source>
</evidence>
<feature type="compositionally biased region" description="Basic and acidic residues" evidence="4">
    <location>
        <begin position="71"/>
        <end position="84"/>
    </location>
</feature>
<dbReference type="SUPFAM" id="SSF69318">
    <property type="entry name" value="Integrin alpha N-terminal domain"/>
    <property type="match status" value="1"/>
</dbReference>
<feature type="domain" description="GEVED" evidence="5">
    <location>
        <begin position="113"/>
        <end position="188"/>
    </location>
</feature>
<evidence type="ECO:0000259" key="5">
    <source>
        <dbReference type="Pfam" id="PF20009"/>
    </source>
</evidence>
<dbReference type="InterPro" id="IPR013519">
    <property type="entry name" value="Int_alpha_beta-p"/>
</dbReference>
<accession>X0VEI3</accession>
<evidence type="ECO:0000256" key="1">
    <source>
        <dbReference type="ARBA" id="ARBA00022729"/>
    </source>
</evidence>
<sequence>DRGAVHVLFMQPSVDFGDAPDSDPGTAAGNYNTLSVDDGPSHIIVQGLFLGGTVDGEDEAAPSTTADGDDIDKAIPDDEDGLRNPTEDLRITVGTQPVVNVTVTNTTGSEATLSGWIDYNGDGVFDNIAERAQATVADGSDSDLVQLSFPTVPVNFAGTTFARFRLSTDSAAENPTGFAVDGEVEDYRASITEIGTGRVDHSLKTGHQIGGGPALVDGDRFGGSVAWLGDVDGDGVGDVAVGAYNDDTGGYNRGAVYVLFLN</sequence>
<evidence type="ECO:0000256" key="3">
    <source>
        <dbReference type="ARBA" id="ARBA00023180"/>
    </source>
</evidence>
<evidence type="ECO:0000313" key="6">
    <source>
        <dbReference type="EMBL" id="GAG16614.1"/>
    </source>
</evidence>
<dbReference type="EMBL" id="BARS01031301">
    <property type="protein sequence ID" value="GAG16614.1"/>
    <property type="molecule type" value="Genomic_DNA"/>
</dbReference>
<keyword evidence="2" id="KW-0677">Repeat</keyword>
<proteinExistence type="predicted"/>
<protein>
    <recommendedName>
        <fullName evidence="5">GEVED domain-containing protein</fullName>
    </recommendedName>
</protein>
<dbReference type="InterPro" id="IPR045474">
    <property type="entry name" value="GEVED"/>
</dbReference>
<feature type="region of interest" description="Disordered" evidence="4">
    <location>
        <begin position="55"/>
        <end position="84"/>
    </location>
</feature>
<gene>
    <name evidence="6" type="ORF">S01H1_48731</name>
</gene>
<evidence type="ECO:0000256" key="2">
    <source>
        <dbReference type="ARBA" id="ARBA00022737"/>
    </source>
</evidence>
<comment type="caution">
    <text evidence="6">The sequence shown here is derived from an EMBL/GenBank/DDBJ whole genome shotgun (WGS) entry which is preliminary data.</text>
</comment>